<sequence>MGCLGTLSCRVLSRDGAGGGCCSSDLIVACALQCTSRLASRETRFRLLFVCRGVLYNFFLILEASCILEIMYFTGQCNLTAHSISLT</sequence>
<feature type="transmembrane region" description="Helical" evidence="1">
    <location>
        <begin position="54"/>
        <end position="73"/>
    </location>
</feature>
<proteinExistence type="predicted"/>
<keyword evidence="1" id="KW-0812">Transmembrane</keyword>
<organism evidence="2 3">
    <name type="scientific">Schizopora paradoxa</name>
    <dbReference type="NCBI Taxonomy" id="27342"/>
    <lineage>
        <taxon>Eukaryota</taxon>
        <taxon>Fungi</taxon>
        <taxon>Dikarya</taxon>
        <taxon>Basidiomycota</taxon>
        <taxon>Agaricomycotina</taxon>
        <taxon>Agaricomycetes</taxon>
        <taxon>Hymenochaetales</taxon>
        <taxon>Schizoporaceae</taxon>
        <taxon>Schizopora</taxon>
    </lineage>
</organism>
<dbReference type="EMBL" id="KQ085882">
    <property type="protein sequence ID" value="KLO20429.1"/>
    <property type="molecule type" value="Genomic_DNA"/>
</dbReference>
<dbReference type="AlphaFoldDB" id="A0A0H2S9C7"/>
<protein>
    <submittedName>
        <fullName evidence="2">Uncharacterized protein</fullName>
    </submittedName>
</protein>
<evidence type="ECO:0000256" key="1">
    <source>
        <dbReference type="SAM" id="Phobius"/>
    </source>
</evidence>
<evidence type="ECO:0000313" key="3">
    <source>
        <dbReference type="Proteomes" id="UP000053477"/>
    </source>
</evidence>
<keyword evidence="3" id="KW-1185">Reference proteome</keyword>
<evidence type="ECO:0000313" key="2">
    <source>
        <dbReference type="EMBL" id="KLO20429.1"/>
    </source>
</evidence>
<keyword evidence="1" id="KW-0472">Membrane</keyword>
<reference evidence="2 3" key="1">
    <citation type="submission" date="2015-04" db="EMBL/GenBank/DDBJ databases">
        <title>Complete genome sequence of Schizopora paradoxa KUC8140, a cosmopolitan wood degrader in East Asia.</title>
        <authorList>
            <consortium name="DOE Joint Genome Institute"/>
            <person name="Min B."/>
            <person name="Park H."/>
            <person name="Jang Y."/>
            <person name="Kim J.-J."/>
            <person name="Kim K.H."/>
            <person name="Pangilinan J."/>
            <person name="Lipzen A."/>
            <person name="Riley R."/>
            <person name="Grigoriev I.V."/>
            <person name="Spatafora J.W."/>
            <person name="Choi I.-G."/>
        </authorList>
    </citation>
    <scope>NUCLEOTIDE SEQUENCE [LARGE SCALE GENOMIC DNA]</scope>
    <source>
        <strain evidence="2 3">KUC8140</strain>
    </source>
</reference>
<keyword evidence="1" id="KW-1133">Transmembrane helix</keyword>
<accession>A0A0H2S9C7</accession>
<dbReference type="InParanoid" id="A0A0H2S9C7"/>
<dbReference type="Proteomes" id="UP000053477">
    <property type="component" value="Unassembled WGS sequence"/>
</dbReference>
<name>A0A0H2S9C7_9AGAM</name>
<gene>
    <name evidence="2" type="ORF">SCHPADRAFT_6038</name>
</gene>